<feature type="active site" description="Charge relay system" evidence="9">
    <location>
        <position position="226"/>
    </location>
</feature>
<dbReference type="Gene3D" id="3.40.50.200">
    <property type="entry name" value="Peptidase S8/S53 domain"/>
    <property type="match status" value="1"/>
</dbReference>
<dbReference type="InterPro" id="IPR003610">
    <property type="entry name" value="CBM5/12"/>
</dbReference>
<dbReference type="InterPro" id="IPR034176">
    <property type="entry name" value="Peptidases_S8_13"/>
</dbReference>
<dbReference type="GO" id="GO:0006508">
    <property type="term" value="P:proteolysis"/>
    <property type="evidence" value="ECO:0007669"/>
    <property type="project" value="UniProtKB-KW"/>
</dbReference>
<name>A0A1B9P113_ALILO</name>
<dbReference type="FunFam" id="3.40.50.200:FF:000022">
    <property type="entry name" value="Extracellular protease"/>
    <property type="match status" value="1"/>
</dbReference>
<evidence type="ECO:0000256" key="10">
    <source>
        <dbReference type="SAM" id="SignalP"/>
    </source>
</evidence>
<evidence type="ECO:0000256" key="7">
    <source>
        <dbReference type="ARBA" id="ARBA00022825"/>
    </source>
</evidence>
<organism evidence="12 13">
    <name type="scientific">Aliivibrio logei</name>
    <name type="common">Vibrio logei</name>
    <dbReference type="NCBI Taxonomy" id="688"/>
    <lineage>
        <taxon>Bacteria</taxon>
        <taxon>Pseudomonadati</taxon>
        <taxon>Pseudomonadota</taxon>
        <taxon>Gammaproteobacteria</taxon>
        <taxon>Vibrionales</taxon>
        <taxon>Vibrionaceae</taxon>
        <taxon>Aliivibrio</taxon>
    </lineage>
</organism>
<dbReference type="InterPro" id="IPR015500">
    <property type="entry name" value="Peptidase_S8_subtilisin-rel"/>
</dbReference>
<dbReference type="InterPro" id="IPR000209">
    <property type="entry name" value="Peptidase_S8/S53_dom"/>
</dbReference>
<evidence type="ECO:0000256" key="5">
    <source>
        <dbReference type="ARBA" id="ARBA00022729"/>
    </source>
</evidence>
<keyword evidence="4 9" id="KW-0645">Protease</keyword>
<keyword evidence="5 10" id="KW-0732">Signal</keyword>
<keyword evidence="3" id="KW-0964">Secreted</keyword>
<keyword evidence="7 9" id="KW-0720">Serine protease</keyword>
<dbReference type="SUPFAM" id="SSF51055">
    <property type="entry name" value="Carbohydrate binding domain"/>
    <property type="match status" value="1"/>
</dbReference>
<dbReference type="CDD" id="cd12215">
    <property type="entry name" value="ChiC_BD"/>
    <property type="match status" value="1"/>
</dbReference>
<comment type="similarity">
    <text evidence="2 9">Belongs to the peptidase S8 family.</text>
</comment>
<dbReference type="Gene3D" id="2.10.10.20">
    <property type="entry name" value="Carbohydrate-binding module superfamily 5/12"/>
    <property type="match status" value="1"/>
</dbReference>
<dbReference type="GO" id="GO:0004553">
    <property type="term" value="F:hydrolase activity, hydrolyzing O-glycosyl compounds"/>
    <property type="evidence" value="ECO:0007669"/>
    <property type="project" value="InterPro"/>
</dbReference>
<dbReference type="CDD" id="cd07496">
    <property type="entry name" value="Peptidases_S8_13"/>
    <property type="match status" value="1"/>
</dbReference>
<sequence length="522" mass="56222">MKNIKRSFMCLGITIALSSNGVLANKVNDDINNIVETNRVIIKYKPITSDVLNVDNQEIRQVDTAGVLHSATGSKSRYIRTLSTGEEVYELDEWKNSEELGLILNGLEGDPQIEYAELDLILHPLDMPNDPRISELWGVGKNDGGINATGVWSSYTGKNTVVAVIDTGYVSHSDLESNMLPGWDFITDPMMANDGDGRDNDASDPGDWVLESQCRQNSRANDSSWHGTHVAGTIAAVVNNNKGIAGVSYDAKIVPVRVLGRCGGYTSDIADGIIWASGGDVPGADININPAQVINMSLGGEGSCSRITQNAINLAVEKGTTIVVAAGNSNRNAHNYTPASCANVITVAAVNNLGSRSYYSNFGDVVDIAAPGGEYTKIGKKEAILSTINNGKKEPTTEGYSYYQGTSMAAPHVAGLAALLYQADPMITPAKVEEIIKQSSREFPNPNQCIGCGSGLADASAAIKLFNTGDIPKPSLEEWDKNKIYLKGNEVSYNSIRFLSKWWNINEIPGKDEWGPWVEIKN</sequence>
<feature type="active site" description="Charge relay system" evidence="9">
    <location>
        <position position="166"/>
    </location>
</feature>
<dbReference type="InterPro" id="IPR050131">
    <property type="entry name" value="Peptidase_S8_subtilisin-like"/>
</dbReference>
<dbReference type="EMBL" id="MAJU01000008">
    <property type="protein sequence ID" value="OCH22052.1"/>
    <property type="molecule type" value="Genomic_DNA"/>
</dbReference>
<evidence type="ECO:0000313" key="13">
    <source>
        <dbReference type="Proteomes" id="UP000093523"/>
    </source>
</evidence>
<protein>
    <submittedName>
        <fullName evidence="12">Peptidase</fullName>
    </submittedName>
</protein>
<dbReference type="Pfam" id="PF00082">
    <property type="entry name" value="Peptidase_S8"/>
    <property type="match status" value="1"/>
</dbReference>
<dbReference type="RefSeq" id="WP_065610660.1">
    <property type="nucleotide sequence ID" value="NZ_CAWMPN010000008.1"/>
</dbReference>
<dbReference type="Proteomes" id="UP000093523">
    <property type="component" value="Unassembled WGS sequence"/>
</dbReference>
<dbReference type="GO" id="GO:0030246">
    <property type="term" value="F:carbohydrate binding"/>
    <property type="evidence" value="ECO:0007669"/>
    <property type="project" value="InterPro"/>
</dbReference>
<dbReference type="InterPro" id="IPR036573">
    <property type="entry name" value="CBM_sf_5/12"/>
</dbReference>
<evidence type="ECO:0000259" key="11">
    <source>
        <dbReference type="SMART" id="SM00495"/>
    </source>
</evidence>
<evidence type="ECO:0000313" key="12">
    <source>
        <dbReference type="EMBL" id="OCH22052.1"/>
    </source>
</evidence>
<keyword evidence="8" id="KW-0865">Zymogen</keyword>
<feature type="signal peptide" evidence="10">
    <location>
        <begin position="1"/>
        <end position="24"/>
    </location>
</feature>
<accession>A0A1B9P113</accession>
<evidence type="ECO:0000256" key="4">
    <source>
        <dbReference type="ARBA" id="ARBA00022670"/>
    </source>
</evidence>
<dbReference type="PROSITE" id="PS00138">
    <property type="entry name" value="SUBTILASE_SER"/>
    <property type="match status" value="1"/>
</dbReference>
<gene>
    <name evidence="12" type="ORF">A6E04_09375</name>
</gene>
<feature type="chain" id="PRO_5008632423" evidence="10">
    <location>
        <begin position="25"/>
        <end position="522"/>
    </location>
</feature>
<evidence type="ECO:0000256" key="9">
    <source>
        <dbReference type="PROSITE-ProRule" id="PRU01240"/>
    </source>
</evidence>
<dbReference type="GO" id="GO:0005975">
    <property type="term" value="P:carbohydrate metabolic process"/>
    <property type="evidence" value="ECO:0007669"/>
    <property type="project" value="InterPro"/>
</dbReference>
<comment type="caution">
    <text evidence="12">The sequence shown here is derived from an EMBL/GenBank/DDBJ whole genome shotgun (WGS) entry which is preliminary data.</text>
</comment>
<feature type="domain" description="Chitin-binding type-3" evidence="11">
    <location>
        <begin position="476"/>
        <end position="520"/>
    </location>
</feature>
<dbReference type="AlphaFoldDB" id="A0A1B9P113"/>
<dbReference type="SUPFAM" id="SSF52743">
    <property type="entry name" value="Subtilisin-like"/>
    <property type="match status" value="1"/>
</dbReference>
<evidence type="ECO:0000256" key="1">
    <source>
        <dbReference type="ARBA" id="ARBA00004613"/>
    </source>
</evidence>
<dbReference type="STRING" id="688.A6E04_09375"/>
<dbReference type="PRINTS" id="PR00723">
    <property type="entry name" value="SUBTILISIN"/>
</dbReference>
<evidence type="ECO:0000256" key="3">
    <source>
        <dbReference type="ARBA" id="ARBA00022525"/>
    </source>
</evidence>
<dbReference type="PROSITE" id="PS51892">
    <property type="entry name" value="SUBTILASE"/>
    <property type="match status" value="1"/>
</dbReference>
<dbReference type="PANTHER" id="PTHR43806:SF11">
    <property type="entry name" value="CEREVISIN-RELATED"/>
    <property type="match status" value="1"/>
</dbReference>
<evidence type="ECO:0000256" key="2">
    <source>
        <dbReference type="ARBA" id="ARBA00011073"/>
    </source>
</evidence>
<evidence type="ECO:0000256" key="8">
    <source>
        <dbReference type="ARBA" id="ARBA00023145"/>
    </source>
</evidence>
<keyword evidence="6 9" id="KW-0378">Hydrolase</keyword>
<dbReference type="SMART" id="SM00495">
    <property type="entry name" value="ChtBD3"/>
    <property type="match status" value="1"/>
</dbReference>
<dbReference type="InterPro" id="IPR023828">
    <property type="entry name" value="Peptidase_S8_Ser-AS"/>
</dbReference>
<comment type="subcellular location">
    <subcellularLocation>
        <location evidence="1">Secreted</location>
    </subcellularLocation>
</comment>
<reference evidence="12 13" key="1">
    <citation type="submission" date="2016-06" db="EMBL/GenBank/DDBJ databases">
        <authorList>
            <person name="Kjaerup R.B."/>
            <person name="Dalgaard T.S."/>
            <person name="Juul-Madsen H.R."/>
        </authorList>
    </citation>
    <scope>NUCLEOTIDE SEQUENCE [LARGE SCALE GENOMIC DNA]</scope>
    <source>
        <strain evidence="12 13">1S159</strain>
    </source>
</reference>
<dbReference type="GO" id="GO:0005576">
    <property type="term" value="C:extracellular region"/>
    <property type="evidence" value="ECO:0007669"/>
    <property type="project" value="UniProtKB-SubCell"/>
</dbReference>
<dbReference type="InterPro" id="IPR036852">
    <property type="entry name" value="Peptidase_S8/S53_dom_sf"/>
</dbReference>
<dbReference type="GO" id="GO:0004252">
    <property type="term" value="F:serine-type endopeptidase activity"/>
    <property type="evidence" value="ECO:0007669"/>
    <property type="project" value="UniProtKB-UniRule"/>
</dbReference>
<feature type="active site" description="Charge relay system" evidence="9">
    <location>
        <position position="407"/>
    </location>
</feature>
<dbReference type="PANTHER" id="PTHR43806">
    <property type="entry name" value="PEPTIDASE S8"/>
    <property type="match status" value="1"/>
</dbReference>
<proteinExistence type="inferred from homology"/>
<evidence type="ECO:0000256" key="6">
    <source>
        <dbReference type="ARBA" id="ARBA00022801"/>
    </source>
</evidence>
<dbReference type="InterPro" id="IPR022398">
    <property type="entry name" value="Peptidase_S8_His-AS"/>
</dbReference>
<dbReference type="OrthoDB" id="9790784at2"/>
<dbReference type="PROSITE" id="PS00137">
    <property type="entry name" value="SUBTILASE_HIS"/>
    <property type="match status" value="1"/>
</dbReference>